<reference evidence="2" key="1">
    <citation type="journal article" date="2020" name="Stud. Mycol.">
        <title>101 Dothideomycetes genomes: a test case for predicting lifestyles and emergence of pathogens.</title>
        <authorList>
            <person name="Haridas S."/>
            <person name="Albert R."/>
            <person name="Binder M."/>
            <person name="Bloem J."/>
            <person name="Labutti K."/>
            <person name="Salamov A."/>
            <person name="Andreopoulos B."/>
            <person name="Baker S."/>
            <person name="Barry K."/>
            <person name="Bills G."/>
            <person name="Bluhm B."/>
            <person name="Cannon C."/>
            <person name="Castanera R."/>
            <person name="Culley D."/>
            <person name="Daum C."/>
            <person name="Ezra D."/>
            <person name="Gonzalez J."/>
            <person name="Henrissat B."/>
            <person name="Kuo A."/>
            <person name="Liang C."/>
            <person name="Lipzen A."/>
            <person name="Lutzoni F."/>
            <person name="Magnuson J."/>
            <person name="Mondo S."/>
            <person name="Nolan M."/>
            <person name="Ohm R."/>
            <person name="Pangilinan J."/>
            <person name="Park H.-J."/>
            <person name="Ramirez L."/>
            <person name="Alfaro M."/>
            <person name="Sun H."/>
            <person name="Tritt A."/>
            <person name="Yoshinaga Y."/>
            <person name="Zwiers L.-H."/>
            <person name="Turgeon B."/>
            <person name="Goodwin S."/>
            <person name="Spatafora J."/>
            <person name="Crous P."/>
            <person name="Grigoriev I."/>
        </authorList>
    </citation>
    <scope>NUCLEOTIDE SEQUENCE</scope>
    <source>
        <strain evidence="2">CBS 627.86</strain>
    </source>
</reference>
<accession>A0A6A5YUV0</accession>
<gene>
    <name evidence="2" type="ORF">BDV96DRAFT_650528</name>
</gene>
<dbReference type="AlphaFoldDB" id="A0A6A5YUV0"/>
<feature type="compositionally biased region" description="Low complexity" evidence="1">
    <location>
        <begin position="168"/>
        <end position="177"/>
    </location>
</feature>
<evidence type="ECO:0000313" key="2">
    <source>
        <dbReference type="EMBL" id="KAF2110922.1"/>
    </source>
</evidence>
<proteinExistence type="predicted"/>
<organism evidence="2 3">
    <name type="scientific">Lophiotrema nucula</name>
    <dbReference type="NCBI Taxonomy" id="690887"/>
    <lineage>
        <taxon>Eukaryota</taxon>
        <taxon>Fungi</taxon>
        <taxon>Dikarya</taxon>
        <taxon>Ascomycota</taxon>
        <taxon>Pezizomycotina</taxon>
        <taxon>Dothideomycetes</taxon>
        <taxon>Pleosporomycetidae</taxon>
        <taxon>Pleosporales</taxon>
        <taxon>Lophiotremataceae</taxon>
        <taxon>Lophiotrema</taxon>
    </lineage>
</organism>
<name>A0A6A5YUV0_9PLEO</name>
<dbReference type="EMBL" id="ML977336">
    <property type="protein sequence ID" value="KAF2110922.1"/>
    <property type="molecule type" value="Genomic_DNA"/>
</dbReference>
<keyword evidence="3" id="KW-1185">Reference proteome</keyword>
<sequence length="220" mass="23908">MSPSNVSGSFSSYPSYMEDIPVEICSSTWQQRGRKLSPEHNAAMRRMIRPWAGTTPSPPGCRSIMSSSWSKFSTSMESTKSRDEMKASIILRAKGTTPDFCPPPSEWAYLGTSHREPVPIGKSKVARDATRSKTSSASSWATESTLVGSANAESITFRKQMVRGTSTTSLLTASLKSRPGPGGQQPRMSAKEMLAQEMGLMKLSSSMLTSAFDSDSEEED</sequence>
<protein>
    <submittedName>
        <fullName evidence="2">Uncharacterized protein</fullName>
    </submittedName>
</protein>
<evidence type="ECO:0000313" key="3">
    <source>
        <dbReference type="Proteomes" id="UP000799770"/>
    </source>
</evidence>
<dbReference type="Proteomes" id="UP000799770">
    <property type="component" value="Unassembled WGS sequence"/>
</dbReference>
<evidence type="ECO:0000256" key="1">
    <source>
        <dbReference type="SAM" id="MobiDB-lite"/>
    </source>
</evidence>
<dbReference type="OrthoDB" id="3755745at2759"/>
<feature type="region of interest" description="Disordered" evidence="1">
    <location>
        <begin position="168"/>
        <end position="189"/>
    </location>
</feature>